<dbReference type="PANTHER" id="PTHR44942:SF4">
    <property type="entry name" value="METHYLTRANSFERASE TYPE 11 DOMAIN-CONTAINING PROTEIN"/>
    <property type="match status" value="1"/>
</dbReference>
<dbReference type="EMBL" id="JAACJL010000045">
    <property type="protein sequence ID" value="KAF4613601.1"/>
    <property type="molecule type" value="Genomic_DNA"/>
</dbReference>
<evidence type="ECO:0000256" key="2">
    <source>
        <dbReference type="ARBA" id="ARBA00022679"/>
    </source>
</evidence>
<dbReference type="InterPro" id="IPR029063">
    <property type="entry name" value="SAM-dependent_MTases_sf"/>
</dbReference>
<evidence type="ECO:0000259" key="3">
    <source>
        <dbReference type="Pfam" id="PF13847"/>
    </source>
</evidence>
<protein>
    <recommendedName>
        <fullName evidence="3">Methyltransferase domain-containing protein</fullName>
    </recommendedName>
</protein>
<dbReference type="InterPro" id="IPR025714">
    <property type="entry name" value="Methyltranfer_dom"/>
</dbReference>
<dbReference type="InterPro" id="IPR051052">
    <property type="entry name" value="Diverse_substrate_MTase"/>
</dbReference>
<dbReference type="Gene3D" id="3.40.50.150">
    <property type="entry name" value="Vaccinia Virus protein VP39"/>
    <property type="match status" value="1"/>
</dbReference>
<dbReference type="GO" id="GO:0008168">
    <property type="term" value="F:methyltransferase activity"/>
    <property type="evidence" value="ECO:0007669"/>
    <property type="project" value="UniProtKB-KW"/>
</dbReference>
<feature type="domain" description="Methyltransferase" evidence="3">
    <location>
        <begin position="49"/>
        <end position="174"/>
    </location>
</feature>
<organism evidence="4 5">
    <name type="scientific">Agrocybe pediades</name>
    <dbReference type="NCBI Taxonomy" id="84607"/>
    <lineage>
        <taxon>Eukaryota</taxon>
        <taxon>Fungi</taxon>
        <taxon>Dikarya</taxon>
        <taxon>Basidiomycota</taxon>
        <taxon>Agaricomycotina</taxon>
        <taxon>Agaricomycetes</taxon>
        <taxon>Agaricomycetidae</taxon>
        <taxon>Agaricales</taxon>
        <taxon>Agaricineae</taxon>
        <taxon>Strophariaceae</taxon>
        <taxon>Agrocybe</taxon>
    </lineage>
</organism>
<evidence type="ECO:0000313" key="4">
    <source>
        <dbReference type="EMBL" id="KAF4613601.1"/>
    </source>
</evidence>
<evidence type="ECO:0000313" key="5">
    <source>
        <dbReference type="Proteomes" id="UP000521872"/>
    </source>
</evidence>
<dbReference type="Pfam" id="PF13847">
    <property type="entry name" value="Methyltransf_31"/>
    <property type="match status" value="1"/>
</dbReference>
<dbReference type="CDD" id="cd02440">
    <property type="entry name" value="AdoMet_MTases"/>
    <property type="match status" value="1"/>
</dbReference>
<keyword evidence="2" id="KW-0808">Transferase</keyword>
<dbReference type="SUPFAM" id="SSF53335">
    <property type="entry name" value="S-adenosyl-L-methionine-dependent methyltransferases"/>
    <property type="match status" value="1"/>
</dbReference>
<proteinExistence type="predicted"/>
<dbReference type="PANTHER" id="PTHR44942">
    <property type="entry name" value="METHYLTRANSF_11 DOMAIN-CONTAINING PROTEIN"/>
    <property type="match status" value="1"/>
</dbReference>
<dbReference type="Proteomes" id="UP000521872">
    <property type="component" value="Unassembled WGS sequence"/>
</dbReference>
<reference evidence="4 5" key="1">
    <citation type="submission" date="2019-12" db="EMBL/GenBank/DDBJ databases">
        <authorList>
            <person name="Floudas D."/>
            <person name="Bentzer J."/>
            <person name="Ahren D."/>
            <person name="Johansson T."/>
            <person name="Persson P."/>
            <person name="Tunlid A."/>
        </authorList>
    </citation>
    <scope>NUCLEOTIDE SEQUENCE [LARGE SCALE GENOMIC DNA]</scope>
    <source>
        <strain evidence="4 5">CBS 102.39</strain>
    </source>
</reference>
<dbReference type="GO" id="GO:0032259">
    <property type="term" value="P:methylation"/>
    <property type="evidence" value="ECO:0007669"/>
    <property type="project" value="UniProtKB-KW"/>
</dbReference>
<comment type="caution">
    <text evidence="4">The sequence shown here is derived from an EMBL/GenBank/DDBJ whole genome shotgun (WGS) entry which is preliminary data.</text>
</comment>
<accession>A0A8H4VJX0</accession>
<keyword evidence="5" id="KW-1185">Reference proteome</keyword>
<name>A0A8H4VJX0_9AGAR</name>
<keyword evidence="1" id="KW-0489">Methyltransferase</keyword>
<dbReference type="AlphaFoldDB" id="A0A8H4VJX0"/>
<evidence type="ECO:0000256" key="1">
    <source>
        <dbReference type="ARBA" id="ARBA00022603"/>
    </source>
</evidence>
<gene>
    <name evidence="4" type="ORF">D9613_007934</name>
</gene>
<sequence length="377" mass="42211">MATFAKSTFNASVYASSRPTYPIQLFEHIFAFHGRGTNHGAAAKPQWNRAVDVGCGTGQATTRLTPFKEVIGVDPSLGMLEKARKHVLESTGAGQTTNYRFVQGSAEDMKKAVPEDESVDLVVAGRRVLILCFWVDHGEGGLLDVASSAQAAHWFDWSKVWPETSRVLRPGGTAAFWIYAEFRLPQFPSLGPKITAYAQGTDPLTSLGPHFERPGRTILERHLVDVPEPAQISKDICLEPLERVYFCGEDVPAFVQSAKAQIHPVIMRKEMCWRDLLAYFRTWSSLHTYHEKFPEDQKRDEDQRFLEADLRQLEEQTEPTASDAEKSEIRGGDISIRFWKDLREDALKASPGADVSANGKILVEWPLALLMTKKVHA</sequence>